<dbReference type="Gramene" id="Solyc03g095800.2.1">
    <property type="protein sequence ID" value="Solyc03g095800.2.1.1"/>
    <property type="gene ID" value="Solyc03g095800.2"/>
</dbReference>
<keyword evidence="1" id="KW-0472">Membrane</keyword>
<evidence type="ECO:0000313" key="3">
    <source>
        <dbReference type="Proteomes" id="UP000004994"/>
    </source>
</evidence>
<name>A0A3Q7GBR1_SOLLC</name>
<reference evidence="2" key="1">
    <citation type="journal article" date="2012" name="Nature">
        <title>The tomato genome sequence provides insights into fleshy fruit evolution.</title>
        <authorList>
            <consortium name="Tomato Genome Consortium"/>
        </authorList>
    </citation>
    <scope>NUCLEOTIDE SEQUENCE [LARGE SCALE GENOMIC DNA]</scope>
    <source>
        <strain evidence="2">cv. Heinz 1706</strain>
    </source>
</reference>
<keyword evidence="1" id="KW-0812">Transmembrane</keyword>
<reference evidence="2" key="2">
    <citation type="submission" date="2019-01" db="UniProtKB">
        <authorList>
            <consortium name="EnsemblPlants"/>
        </authorList>
    </citation>
    <scope>IDENTIFICATION</scope>
    <source>
        <strain evidence="2">cv. Heinz 1706</strain>
    </source>
</reference>
<dbReference type="InParanoid" id="A0A3Q7GBR1"/>
<keyword evidence="3" id="KW-1185">Reference proteome</keyword>
<proteinExistence type="predicted"/>
<protein>
    <submittedName>
        <fullName evidence="2">Uncharacterized protein</fullName>
    </submittedName>
</protein>
<organism evidence="2">
    <name type="scientific">Solanum lycopersicum</name>
    <name type="common">Tomato</name>
    <name type="synonym">Lycopersicon esculentum</name>
    <dbReference type="NCBI Taxonomy" id="4081"/>
    <lineage>
        <taxon>Eukaryota</taxon>
        <taxon>Viridiplantae</taxon>
        <taxon>Streptophyta</taxon>
        <taxon>Embryophyta</taxon>
        <taxon>Tracheophyta</taxon>
        <taxon>Spermatophyta</taxon>
        <taxon>Magnoliopsida</taxon>
        <taxon>eudicotyledons</taxon>
        <taxon>Gunneridae</taxon>
        <taxon>Pentapetalae</taxon>
        <taxon>asterids</taxon>
        <taxon>lamiids</taxon>
        <taxon>Solanales</taxon>
        <taxon>Solanaceae</taxon>
        <taxon>Solanoideae</taxon>
        <taxon>Solaneae</taxon>
        <taxon>Solanum</taxon>
        <taxon>Solanum subgen. Lycopersicon</taxon>
    </lineage>
</organism>
<accession>A0A3Q7GBR1</accession>
<dbReference type="AlphaFoldDB" id="A0A3Q7GBR1"/>
<evidence type="ECO:0000313" key="2">
    <source>
        <dbReference type="EnsemblPlants" id="Solyc03g095800.2.1.1"/>
    </source>
</evidence>
<sequence>QILKELCCRTVMSLHMILLIYLQPLTIFCWNIK</sequence>
<dbReference type="EnsemblPlants" id="Solyc03g095800.2.1">
    <property type="protein sequence ID" value="Solyc03g095800.2.1.1"/>
    <property type="gene ID" value="Solyc03g095800.2"/>
</dbReference>
<dbReference type="PaxDb" id="4081-Solyc03g095800.1.1"/>
<dbReference type="Proteomes" id="UP000004994">
    <property type="component" value="Chromosome 3"/>
</dbReference>
<feature type="transmembrane region" description="Helical" evidence="1">
    <location>
        <begin position="12"/>
        <end position="32"/>
    </location>
</feature>
<keyword evidence="1" id="KW-1133">Transmembrane helix</keyword>
<evidence type="ECO:0000256" key="1">
    <source>
        <dbReference type="SAM" id="Phobius"/>
    </source>
</evidence>